<evidence type="ECO:0000256" key="1">
    <source>
        <dbReference type="SAM" id="Phobius"/>
    </source>
</evidence>
<name>U4T8E5_9GAMM</name>
<reference evidence="2 3" key="1">
    <citation type="journal article" date="2013" name="Genome Announc.">
        <title>Draft Genome Sequence of Psychrobacter aquaticus Strain CMS 56T, Isolated from a Cyanobacterial Mat Sample Collected from Water Bodies in the McMurdo Dry Valley Region of Antarctica.</title>
        <authorList>
            <person name="Reddy G.S."/>
            <person name="Ara S."/>
            <person name="Singh A."/>
            <person name="Kumar Pinnaka A."/>
            <person name="Shivaji S."/>
        </authorList>
    </citation>
    <scope>NUCLEOTIDE SEQUENCE [LARGE SCALE GENOMIC DNA]</scope>
    <source>
        <strain evidence="2 3">CMS 56</strain>
    </source>
</reference>
<keyword evidence="1" id="KW-1133">Transmembrane helix</keyword>
<comment type="caution">
    <text evidence="2">The sequence shown here is derived from an EMBL/GenBank/DDBJ whole genome shotgun (WGS) entry which is preliminary data.</text>
</comment>
<accession>U4T8E5</accession>
<organism evidence="2 3">
    <name type="scientific">Psychrobacter aquaticus CMS 56</name>
    <dbReference type="NCBI Taxonomy" id="1354303"/>
    <lineage>
        <taxon>Bacteria</taxon>
        <taxon>Pseudomonadati</taxon>
        <taxon>Pseudomonadota</taxon>
        <taxon>Gammaproteobacteria</taxon>
        <taxon>Moraxellales</taxon>
        <taxon>Moraxellaceae</taxon>
        <taxon>Psychrobacter</taxon>
    </lineage>
</organism>
<keyword evidence="1" id="KW-0812">Transmembrane</keyword>
<feature type="transmembrane region" description="Helical" evidence="1">
    <location>
        <begin position="6"/>
        <end position="27"/>
    </location>
</feature>
<dbReference type="eggNOG" id="ENOG502ZKHC">
    <property type="taxonomic scope" value="Bacteria"/>
</dbReference>
<gene>
    <name evidence="2" type="ORF">M917_2340</name>
</gene>
<sequence>MNWPLFSVVFTIALTVVIGVLMVTALVTGFNEIVHIRIVIATGLLLSLPISWYFSKKLGNITGNEEGYGA</sequence>
<dbReference type="AlphaFoldDB" id="U4T8E5"/>
<dbReference type="RefSeq" id="WP_021814963.1">
    <property type="nucleotide sequence ID" value="NZ_AUSW01000034.1"/>
</dbReference>
<proteinExistence type="predicted"/>
<dbReference type="EMBL" id="AUSW01000034">
    <property type="protein sequence ID" value="ERL54994.1"/>
    <property type="molecule type" value="Genomic_DNA"/>
</dbReference>
<feature type="transmembrane region" description="Helical" evidence="1">
    <location>
        <begin position="34"/>
        <end position="54"/>
    </location>
</feature>
<dbReference type="OrthoDB" id="6658954at2"/>
<dbReference type="PATRIC" id="fig|1354303.4.peg.2305"/>
<keyword evidence="1" id="KW-0472">Membrane</keyword>
<dbReference type="Proteomes" id="UP000016761">
    <property type="component" value="Unassembled WGS sequence"/>
</dbReference>
<evidence type="ECO:0000313" key="3">
    <source>
        <dbReference type="Proteomes" id="UP000016761"/>
    </source>
</evidence>
<keyword evidence="3" id="KW-1185">Reference proteome</keyword>
<protein>
    <submittedName>
        <fullName evidence="2">Uncharacterized protein</fullName>
    </submittedName>
</protein>
<evidence type="ECO:0000313" key="2">
    <source>
        <dbReference type="EMBL" id="ERL54994.1"/>
    </source>
</evidence>